<dbReference type="OrthoDB" id="194443at2759"/>
<dbReference type="PANTHER" id="PTHR47843">
    <property type="entry name" value="BTB DOMAIN-CONTAINING PROTEIN-RELATED"/>
    <property type="match status" value="1"/>
</dbReference>
<feature type="domain" description="BTB" evidence="1">
    <location>
        <begin position="1"/>
        <end position="52"/>
    </location>
</feature>
<dbReference type="EMBL" id="ML976075">
    <property type="protein sequence ID" value="KAF1939763.1"/>
    <property type="molecule type" value="Genomic_DNA"/>
</dbReference>
<dbReference type="Proteomes" id="UP000800038">
    <property type="component" value="Unassembled WGS sequence"/>
</dbReference>
<evidence type="ECO:0000313" key="3">
    <source>
        <dbReference type="Proteomes" id="UP000800038"/>
    </source>
</evidence>
<name>A0A6A5SI26_9PLEO</name>
<evidence type="ECO:0000259" key="1">
    <source>
        <dbReference type="PROSITE" id="PS50097"/>
    </source>
</evidence>
<proteinExistence type="predicted"/>
<dbReference type="Gene3D" id="3.30.710.10">
    <property type="entry name" value="Potassium Channel Kv1.1, Chain A"/>
    <property type="match status" value="1"/>
</dbReference>
<feature type="non-terminal residue" evidence="2">
    <location>
        <position position="167"/>
    </location>
</feature>
<accession>A0A6A5SI26</accession>
<dbReference type="CDD" id="cd18186">
    <property type="entry name" value="BTB_POZ_ZBTB_KLHL-like"/>
    <property type="match status" value="1"/>
</dbReference>
<organism evidence="2 3">
    <name type="scientific">Clathrospora elynae</name>
    <dbReference type="NCBI Taxonomy" id="706981"/>
    <lineage>
        <taxon>Eukaryota</taxon>
        <taxon>Fungi</taxon>
        <taxon>Dikarya</taxon>
        <taxon>Ascomycota</taxon>
        <taxon>Pezizomycotina</taxon>
        <taxon>Dothideomycetes</taxon>
        <taxon>Pleosporomycetidae</taxon>
        <taxon>Pleosporales</taxon>
        <taxon>Diademaceae</taxon>
        <taxon>Clathrospora</taxon>
    </lineage>
</organism>
<dbReference type="Pfam" id="PF00651">
    <property type="entry name" value="BTB"/>
    <property type="match status" value="1"/>
</dbReference>
<dbReference type="InterPro" id="IPR000210">
    <property type="entry name" value="BTB/POZ_dom"/>
</dbReference>
<sequence>ALLTHHSSYVAKALSGPRKGAEEGIIKLEGVEYGIFEIFVNWLYTGKLPSKYEDWLVQLDPHLEWRMEQKLVLIKACVFGDRFLVPGFHGAVQNHIIDFFVQWGFFCYLAIIHAFANLSSNSPVLQLLVDAHCRGFEDGNDDAENGELKRRDQLPNSFLVRIMIRYS</sequence>
<dbReference type="AlphaFoldDB" id="A0A6A5SI26"/>
<gene>
    <name evidence="2" type="ORF">EJ02DRAFT_326790</name>
</gene>
<protein>
    <recommendedName>
        <fullName evidence="1">BTB domain-containing protein</fullName>
    </recommendedName>
</protein>
<feature type="non-terminal residue" evidence="2">
    <location>
        <position position="1"/>
    </location>
</feature>
<reference evidence="2" key="1">
    <citation type="journal article" date="2020" name="Stud. Mycol.">
        <title>101 Dothideomycetes genomes: a test case for predicting lifestyles and emergence of pathogens.</title>
        <authorList>
            <person name="Haridas S."/>
            <person name="Albert R."/>
            <person name="Binder M."/>
            <person name="Bloem J."/>
            <person name="Labutti K."/>
            <person name="Salamov A."/>
            <person name="Andreopoulos B."/>
            <person name="Baker S."/>
            <person name="Barry K."/>
            <person name="Bills G."/>
            <person name="Bluhm B."/>
            <person name="Cannon C."/>
            <person name="Castanera R."/>
            <person name="Culley D."/>
            <person name="Daum C."/>
            <person name="Ezra D."/>
            <person name="Gonzalez J."/>
            <person name="Henrissat B."/>
            <person name="Kuo A."/>
            <person name="Liang C."/>
            <person name="Lipzen A."/>
            <person name="Lutzoni F."/>
            <person name="Magnuson J."/>
            <person name="Mondo S."/>
            <person name="Nolan M."/>
            <person name="Ohm R."/>
            <person name="Pangilinan J."/>
            <person name="Park H.-J."/>
            <person name="Ramirez L."/>
            <person name="Alfaro M."/>
            <person name="Sun H."/>
            <person name="Tritt A."/>
            <person name="Yoshinaga Y."/>
            <person name="Zwiers L.-H."/>
            <person name="Turgeon B."/>
            <person name="Goodwin S."/>
            <person name="Spatafora J."/>
            <person name="Crous P."/>
            <person name="Grigoriev I."/>
        </authorList>
    </citation>
    <scope>NUCLEOTIDE SEQUENCE</scope>
    <source>
        <strain evidence="2">CBS 161.51</strain>
    </source>
</reference>
<dbReference type="PANTHER" id="PTHR47843:SF2">
    <property type="entry name" value="BTB DOMAIN-CONTAINING PROTEIN"/>
    <property type="match status" value="1"/>
</dbReference>
<dbReference type="SUPFAM" id="SSF54695">
    <property type="entry name" value="POZ domain"/>
    <property type="match status" value="1"/>
</dbReference>
<dbReference type="PROSITE" id="PS50097">
    <property type="entry name" value="BTB"/>
    <property type="match status" value="1"/>
</dbReference>
<evidence type="ECO:0000313" key="2">
    <source>
        <dbReference type="EMBL" id="KAF1939763.1"/>
    </source>
</evidence>
<keyword evidence="3" id="KW-1185">Reference proteome</keyword>
<dbReference type="InterPro" id="IPR011333">
    <property type="entry name" value="SKP1/BTB/POZ_sf"/>
</dbReference>